<evidence type="ECO:0000313" key="2">
    <source>
        <dbReference type="EMBL" id="CDK30125.1"/>
    </source>
</evidence>
<dbReference type="AlphaFoldDB" id="V6DEX1"/>
<dbReference type="HOGENOM" id="CLU_424350_0_0_7"/>
<gene>
    <name evidence="2" type="primary">ftsH4_1</name>
    <name evidence="2" type="ORF">BABL1_gene_819</name>
</gene>
<dbReference type="SMART" id="SM00382">
    <property type="entry name" value="AAA"/>
    <property type="match status" value="1"/>
</dbReference>
<dbReference type="GO" id="GO:0005524">
    <property type="term" value="F:ATP binding"/>
    <property type="evidence" value="ECO:0007669"/>
    <property type="project" value="InterPro"/>
</dbReference>
<dbReference type="PANTHER" id="PTHR23076:SF97">
    <property type="entry name" value="ATP-DEPENDENT ZINC METALLOPROTEASE YME1L1"/>
    <property type="match status" value="1"/>
</dbReference>
<dbReference type="RefSeq" id="WP_023790892.1">
    <property type="nucleotide sequence ID" value="NC_023003.1"/>
</dbReference>
<dbReference type="SUPFAM" id="SSF52540">
    <property type="entry name" value="P-loop containing nucleoside triphosphate hydrolases"/>
    <property type="match status" value="1"/>
</dbReference>
<name>V6DEX1_9BACT</name>
<organism evidence="2 3">
    <name type="scientific">Candidatus Babela massiliensis</name>
    <dbReference type="NCBI Taxonomy" id="673862"/>
    <lineage>
        <taxon>Bacteria</taxon>
        <taxon>Candidatus Babelota</taxon>
        <taxon>Candidatus Babeliae</taxon>
        <taxon>Candidatus Babeliales</taxon>
        <taxon>Candidatus Babeliaceae</taxon>
        <taxon>Candidatus Babela</taxon>
    </lineage>
</organism>
<dbReference type="GO" id="GO:0006508">
    <property type="term" value="P:proteolysis"/>
    <property type="evidence" value="ECO:0007669"/>
    <property type="project" value="TreeGrafter"/>
</dbReference>
<dbReference type="InterPro" id="IPR003593">
    <property type="entry name" value="AAA+_ATPase"/>
</dbReference>
<dbReference type="InterPro" id="IPR003959">
    <property type="entry name" value="ATPase_AAA_core"/>
</dbReference>
<evidence type="ECO:0000259" key="1">
    <source>
        <dbReference type="SMART" id="SM00382"/>
    </source>
</evidence>
<dbReference type="GO" id="GO:0016887">
    <property type="term" value="F:ATP hydrolysis activity"/>
    <property type="evidence" value="ECO:0007669"/>
    <property type="project" value="InterPro"/>
</dbReference>
<dbReference type="Pfam" id="PF00004">
    <property type="entry name" value="AAA"/>
    <property type="match status" value="1"/>
</dbReference>
<proteinExistence type="predicted"/>
<dbReference type="eggNOG" id="COG1222">
    <property type="taxonomic scope" value="Bacteria"/>
</dbReference>
<dbReference type="Proteomes" id="UP000018769">
    <property type="component" value="Chromosome I"/>
</dbReference>
<accession>V6DEX1</accession>
<evidence type="ECO:0000313" key="3">
    <source>
        <dbReference type="Proteomes" id="UP000018769"/>
    </source>
</evidence>
<dbReference type="GO" id="GO:0004176">
    <property type="term" value="F:ATP-dependent peptidase activity"/>
    <property type="evidence" value="ECO:0007669"/>
    <property type="project" value="TreeGrafter"/>
</dbReference>
<sequence>MKIGVKNKIVFLTVLSSIVIGNIYTSKINSSNTNTQEENNSDIIQYQVDIKENPEIIALSGYNALKNGLIIVDALREKTDPTFDINNQKISQDLFGNTDSPWKKFIIDLRKSKSQNNILEGSNEEKDISDSGNNLIGSEIEKLSKFNSYKKLDVPVIAINDIKKDIVSILNSIDSIITDKNVILVMKLDDRWITCVTDKSESDKIKFFMVDLLNLDLKQNDNLLNFIKLVKVAIKEITEEKNNPNELNFFKDNKNKVSFSNRPSNEEKNDYRSPYFDIETDQLPPLEQFFEGRIPNRVVNLIDSLKETTNKNFRTDTKKGLILYGPPGTGKSTIAEHIARASGREVLFIDGGSFKTEYQGSGAKIVTELFQAAKAKGKPVVIVIDEIDGATSKLRKNFGTSEDNQTIKKIISELNKHLLAKDSSIYLICTTNYLENIEGAILNRFSAIEVNAPSYQARINILLNYLRVNNINLEKDNPNNYEVSNNFIHSLATATRDWTGRDLQALVNSAVSEYRNPKLSPENDSLWRFMMYNQYDFKDRKIKSLLNLPILGLNSLTTYAKGYSKLEKYLYSSYLIELHKMKKIKEADQEGPLSDSFSKQVKNVAIGAVVGYVIQSSFKNIEKYLKGGIIHVLFGDMKDIKTPNP</sequence>
<dbReference type="InterPro" id="IPR027417">
    <property type="entry name" value="P-loop_NTPase"/>
</dbReference>
<protein>
    <submittedName>
        <fullName evidence="2">ATPase of the AAA+ class</fullName>
    </submittedName>
</protein>
<reference evidence="2 3" key="1">
    <citation type="journal article" date="2015" name="Biol. Direct">
        <title>Babela massiliensis, a representative of a widespread bacterial phylum with unusual adaptations to parasitism in amoebae.</title>
        <authorList>
            <person name="Pagnier I."/>
            <person name="Yutin N."/>
            <person name="Croce O."/>
            <person name="Makarova K.S."/>
            <person name="Wolf Y.I."/>
            <person name="Benamar S."/>
            <person name="Raoult D."/>
            <person name="Koonin E.V."/>
            <person name="La Scola B."/>
        </authorList>
    </citation>
    <scope>NUCLEOTIDE SEQUENCE [LARGE SCALE GENOMIC DNA]</scope>
    <source>
        <strain evidence="3">BABL1</strain>
    </source>
</reference>
<dbReference type="CDD" id="cd19481">
    <property type="entry name" value="RecA-like_protease"/>
    <property type="match status" value="1"/>
</dbReference>
<keyword evidence="3" id="KW-1185">Reference proteome</keyword>
<dbReference type="STRING" id="673862.BABL1_gene_819"/>
<dbReference type="KEGG" id="dpb:BABL1_gene_819"/>
<dbReference type="Gene3D" id="3.40.50.300">
    <property type="entry name" value="P-loop containing nucleotide triphosphate hydrolases"/>
    <property type="match status" value="1"/>
</dbReference>
<dbReference type="EMBL" id="HG793133">
    <property type="protein sequence ID" value="CDK30125.1"/>
    <property type="molecule type" value="Genomic_DNA"/>
</dbReference>
<feature type="domain" description="AAA+ ATPase" evidence="1">
    <location>
        <begin position="317"/>
        <end position="454"/>
    </location>
</feature>
<dbReference type="PANTHER" id="PTHR23076">
    <property type="entry name" value="METALLOPROTEASE M41 FTSH"/>
    <property type="match status" value="1"/>
</dbReference>
<dbReference type="OrthoDB" id="9802352at2"/>